<dbReference type="EMBL" id="CM002288">
    <property type="protein sequence ID" value="ESW35414.1"/>
    <property type="molecule type" value="Genomic_DNA"/>
</dbReference>
<protein>
    <submittedName>
        <fullName evidence="1">Uncharacterized protein</fullName>
    </submittedName>
</protein>
<dbReference type="SMR" id="V7D174"/>
<evidence type="ECO:0000313" key="2">
    <source>
        <dbReference type="Proteomes" id="UP000000226"/>
    </source>
</evidence>
<proteinExistence type="predicted"/>
<gene>
    <name evidence="1" type="ORF">PHAVU_001G233200g</name>
</gene>
<dbReference type="EMBL" id="CM002288">
    <property type="protein sequence ID" value="ESW35413.1"/>
    <property type="molecule type" value="Genomic_DNA"/>
</dbReference>
<organism evidence="1 2">
    <name type="scientific">Phaseolus vulgaris</name>
    <name type="common">Kidney bean</name>
    <name type="synonym">French bean</name>
    <dbReference type="NCBI Taxonomy" id="3885"/>
    <lineage>
        <taxon>Eukaryota</taxon>
        <taxon>Viridiplantae</taxon>
        <taxon>Streptophyta</taxon>
        <taxon>Embryophyta</taxon>
        <taxon>Tracheophyta</taxon>
        <taxon>Spermatophyta</taxon>
        <taxon>Magnoliopsida</taxon>
        <taxon>eudicotyledons</taxon>
        <taxon>Gunneridae</taxon>
        <taxon>Pentapetalae</taxon>
        <taxon>rosids</taxon>
        <taxon>fabids</taxon>
        <taxon>Fabales</taxon>
        <taxon>Fabaceae</taxon>
        <taxon>Papilionoideae</taxon>
        <taxon>50 kb inversion clade</taxon>
        <taxon>NPAAA clade</taxon>
        <taxon>indigoferoid/millettioid clade</taxon>
        <taxon>Phaseoleae</taxon>
        <taxon>Phaseolus</taxon>
    </lineage>
</organism>
<reference evidence="1" key="1">
    <citation type="submission" date="2013-04" db="EMBL/GenBank/DDBJ databases">
        <authorList>
            <person name="Schmutz J."/>
            <person name="McClean P."/>
            <person name="Shu S."/>
            <person name="Cregan P."/>
            <person name="Rokhsar D."/>
            <person name="Jackson S."/>
        </authorList>
    </citation>
    <scope>NUCLEOTIDE SEQUENCE</scope>
</reference>
<name>V7D174_PHAVU</name>
<accession>V7D174</accession>
<dbReference type="AlphaFoldDB" id="V7D174"/>
<dbReference type="OrthoDB" id="10483985at2759"/>
<reference evidence="2" key="2">
    <citation type="journal article" date="2014" name="Nat. Genet.">
        <title>A reference genome for common bean and genome-wide analysis of dual domestications.</title>
        <authorList>
            <person name="Schmutz J."/>
            <person name="McClean P.E."/>
            <person name="Mamidi S."/>
            <person name="Wu G.A."/>
            <person name="Cannon S.B."/>
            <person name="Grimwood J."/>
            <person name="Jenkins J."/>
            <person name="Shu S."/>
            <person name="Song Q."/>
            <person name="Chavarro C."/>
            <person name="Torres-Torres M."/>
            <person name="Geffroy V."/>
            <person name="Moghaddam S.M."/>
            <person name="Gao D."/>
            <person name="Abernathy B."/>
            <person name="Barry K."/>
            <person name="Blair M."/>
            <person name="Brick M.A."/>
            <person name="Chovatia M."/>
            <person name="Gepts P."/>
            <person name="Goodstein D.M."/>
            <person name="Gonzales M."/>
            <person name="Hellsten U."/>
            <person name="Hyten D.L."/>
            <person name="Jia G."/>
            <person name="Kelly J.D."/>
            <person name="Kudrna D."/>
            <person name="Lee R."/>
            <person name="Richard M.M."/>
            <person name="Miklas P.N."/>
            <person name="Osorno J.M."/>
            <person name="Rodrigues J."/>
            <person name="Thareau V."/>
            <person name="Urrea C.A."/>
            <person name="Wang M."/>
            <person name="Yu Y."/>
            <person name="Zhang M."/>
            <person name="Wing R.A."/>
            <person name="Cregan P.B."/>
            <person name="Rokhsar D.S."/>
            <person name="Jackson S.A."/>
        </authorList>
    </citation>
    <scope>NUCLEOTIDE SEQUENCE [LARGE SCALE GENOMIC DNA]</scope>
    <source>
        <strain evidence="2">cv. G19833</strain>
    </source>
</reference>
<evidence type="ECO:0000313" key="1">
    <source>
        <dbReference type="EMBL" id="ESW35413.1"/>
    </source>
</evidence>
<dbReference type="Gramene" id="ESW35413">
    <property type="protein sequence ID" value="ESW35413"/>
    <property type="gene ID" value="PHAVU_001G233200g"/>
</dbReference>
<dbReference type="Proteomes" id="UP000000226">
    <property type="component" value="Chromosome 1"/>
</dbReference>
<dbReference type="Gramene" id="ESW35414">
    <property type="protein sequence ID" value="ESW35414"/>
    <property type="gene ID" value="PHAVU_001G233200g"/>
</dbReference>
<keyword evidence="2" id="KW-1185">Reference proteome</keyword>
<sequence length="81" mass="9123">MREKEETLGKEKGVQGLSIPAPTLKTLVEDANTCSNPKRHLVPLLAILMLVAQRGFNYEAVNEQKKPVTVCRWSIIKIHKL</sequence>